<dbReference type="Proteomes" id="UP001551584">
    <property type="component" value="Unassembled WGS sequence"/>
</dbReference>
<comment type="function">
    <text evidence="7">Functions as a peptidoglycan terminase that cleaves nascent peptidoglycan strands endolytically to terminate their elongation.</text>
</comment>
<evidence type="ECO:0000256" key="7">
    <source>
        <dbReference type="HAMAP-Rule" id="MF_02065"/>
    </source>
</evidence>
<feature type="site" description="Important for catalytic activity" evidence="7">
    <location>
        <position position="454"/>
    </location>
</feature>
<feature type="compositionally biased region" description="Low complexity" evidence="8">
    <location>
        <begin position="73"/>
        <end position="105"/>
    </location>
</feature>
<reference evidence="9 10" key="1">
    <citation type="submission" date="2024-06" db="EMBL/GenBank/DDBJ databases">
        <title>The Natural Products Discovery Center: Release of the First 8490 Sequenced Strains for Exploring Actinobacteria Biosynthetic Diversity.</title>
        <authorList>
            <person name="Kalkreuter E."/>
            <person name="Kautsar S.A."/>
            <person name="Yang D."/>
            <person name="Bader C.D."/>
            <person name="Teijaro C.N."/>
            <person name="Fluegel L."/>
            <person name="Davis C.M."/>
            <person name="Simpson J.R."/>
            <person name="Lauterbach L."/>
            <person name="Steele A.D."/>
            <person name="Gui C."/>
            <person name="Meng S."/>
            <person name="Li G."/>
            <person name="Viehrig K."/>
            <person name="Ye F."/>
            <person name="Su P."/>
            <person name="Kiefer A.F."/>
            <person name="Nichols A."/>
            <person name="Cepeda A.J."/>
            <person name="Yan W."/>
            <person name="Fan B."/>
            <person name="Jiang Y."/>
            <person name="Adhikari A."/>
            <person name="Zheng C.-J."/>
            <person name="Schuster L."/>
            <person name="Cowan T.M."/>
            <person name="Smanski M.J."/>
            <person name="Chevrette M.G."/>
            <person name="De Carvalho L.P.S."/>
            <person name="Shen B."/>
        </authorList>
    </citation>
    <scope>NUCLEOTIDE SEQUENCE [LARGE SCALE GENOMIC DNA]</scope>
    <source>
        <strain evidence="9 10">NPDC048117</strain>
    </source>
</reference>
<keyword evidence="2 7" id="KW-0812">Transmembrane</keyword>
<keyword evidence="6 7" id="KW-0961">Cell wall biogenesis/degradation</keyword>
<evidence type="ECO:0000256" key="2">
    <source>
        <dbReference type="ARBA" id="ARBA00022692"/>
    </source>
</evidence>
<dbReference type="Pfam" id="PF02618">
    <property type="entry name" value="YceG"/>
    <property type="match status" value="1"/>
</dbReference>
<evidence type="ECO:0000313" key="9">
    <source>
        <dbReference type="EMBL" id="MEU9578548.1"/>
    </source>
</evidence>
<comment type="similarity">
    <text evidence="7">Belongs to the transglycosylase MltG family.</text>
</comment>
<sequence>MTEYGRGQGSEPWHPGDPYYGDDGWGGRHPQGQQHPQHPQGQQAPYGGQQQYPEHDPYGQQQHQQQYDDGHQQQHQQQYDDGYQQQHQQQYDDGYGNQQHQQQYGGDWGTGQQSQYGGGHDPYGQQQHQQHYDDGHHQHQQQYDDGYGQQQGYVPEGGGRPDTGHDRPDRDAEPQEEQHPFFTGGDDDEDDGPKEPRDRRGRGSGGGRSDRRARGGDRGRGEGRKNGRGCLIGAVVIGAVVVGGGYYFYQERFAAPPDYSGDGNGQIVTISIPPGSAGAEVGRILKEKGIVKSVDGFVVALTENGGDLQAGAYQLEKEMSAESAVEWLLDPRKSQAKGVVVTEGMRNVNVYAAIDKKLGLDKGATQKIAETKADELGLPGWAADSEDIKDPLEGFLFPATYPASEDTKPEDLLKDMIKRSVEVYEKHGVETEYKKHGLDSPLELVTVASLVQAEGIDHKDFTQIAEVVYNRLSPQNDQTAGRLEFDSTYNYFKNQTELDISAQDLRNTDHPYNTHYVRGLPPGPIGNPGEEALNGALNPTDKGWYFFVSLDGTTHFTKTYEEHLVWERKFQDSLREGE</sequence>
<evidence type="ECO:0000256" key="1">
    <source>
        <dbReference type="ARBA" id="ARBA00022475"/>
    </source>
</evidence>
<dbReference type="InterPro" id="IPR003770">
    <property type="entry name" value="MLTG-like"/>
</dbReference>
<protein>
    <recommendedName>
        <fullName evidence="7">Endolytic murein transglycosylase</fullName>
        <ecNumber evidence="7">4.2.2.29</ecNumber>
    </recommendedName>
    <alternativeName>
        <fullName evidence="7">Peptidoglycan lytic transglycosylase</fullName>
    </alternativeName>
    <alternativeName>
        <fullName evidence="7">Peptidoglycan polymerization terminase</fullName>
    </alternativeName>
</protein>
<evidence type="ECO:0000256" key="4">
    <source>
        <dbReference type="ARBA" id="ARBA00023136"/>
    </source>
</evidence>
<keyword evidence="10" id="KW-1185">Reference proteome</keyword>
<dbReference type="PANTHER" id="PTHR30518:SF2">
    <property type="entry name" value="ENDOLYTIC MUREIN TRANSGLYCOSYLASE"/>
    <property type="match status" value="1"/>
</dbReference>
<dbReference type="Gene3D" id="3.30.1490.480">
    <property type="entry name" value="Endolytic murein transglycosylase"/>
    <property type="match status" value="1"/>
</dbReference>
<proteinExistence type="inferred from homology"/>
<keyword evidence="5 7" id="KW-0456">Lyase</keyword>
<dbReference type="HAMAP" id="MF_02065">
    <property type="entry name" value="MltG"/>
    <property type="match status" value="1"/>
</dbReference>
<accession>A0ABV3EQS3</accession>
<feature type="compositionally biased region" description="Low complexity" evidence="8">
    <location>
        <begin position="12"/>
        <end position="22"/>
    </location>
</feature>
<feature type="compositionally biased region" description="Basic and acidic residues" evidence="8">
    <location>
        <begin position="162"/>
        <end position="179"/>
    </location>
</feature>
<feature type="compositionally biased region" description="Low complexity" evidence="8">
    <location>
        <begin position="30"/>
        <end position="65"/>
    </location>
</feature>
<feature type="transmembrane region" description="Helical" evidence="7">
    <location>
        <begin position="230"/>
        <end position="249"/>
    </location>
</feature>
<comment type="catalytic activity">
    <reaction evidence="7">
        <text>a peptidoglycan chain = a peptidoglycan chain with N-acetyl-1,6-anhydromuramyl-[peptide] at the reducing end + a peptidoglycan chain with N-acetylglucosamine at the non-reducing end.</text>
        <dbReference type="EC" id="4.2.2.29"/>
    </reaction>
</comment>
<evidence type="ECO:0000256" key="6">
    <source>
        <dbReference type="ARBA" id="ARBA00023316"/>
    </source>
</evidence>
<feature type="compositionally biased region" description="Low complexity" evidence="8">
    <location>
        <begin position="140"/>
        <end position="153"/>
    </location>
</feature>
<name>A0ABV3EQS3_9ACTN</name>
<dbReference type="PANTHER" id="PTHR30518">
    <property type="entry name" value="ENDOLYTIC MUREIN TRANSGLYCOSYLASE"/>
    <property type="match status" value="1"/>
</dbReference>
<comment type="subcellular location">
    <subcellularLocation>
        <location evidence="7">Cell membrane</location>
        <topology evidence="7">Single-pass membrane protein</topology>
    </subcellularLocation>
</comment>
<keyword evidence="1 7" id="KW-1003">Cell membrane</keyword>
<comment type="caution">
    <text evidence="9">The sequence shown here is derived from an EMBL/GenBank/DDBJ whole genome shotgun (WGS) entry which is preliminary data.</text>
</comment>
<evidence type="ECO:0000256" key="5">
    <source>
        <dbReference type="ARBA" id="ARBA00023239"/>
    </source>
</evidence>
<organism evidence="9 10">
    <name type="scientific">Streptomyces chilikensis</name>
    <dbReference type="NCBI Taxonomy" id="1194079"/>
    <lineage>
        <taxon>Bacteria</taxon>
        <taxon>Bacillati</taxon>
        <taxon>Actinomycetota</taxon>
        <taxon>Actinomycetes</taxon>
        <taxon>Kitasatosporales</taxon>
        <taxon>Streptomycetaceae</taxon>
        <taxon>Streptomyces</taxon>
    </lineage>
</organism>
<keyword evidence="4 7" id="KW-0472">Membrane</keyword>
<evidence type="ECO:0000256" key="3">
    <source>
        <dbReference type="ARBA" id="ARBA00022989"/>
    </source>
</evidence>
<dbReference type="EMBL" id="JBEZNA010000030">
    <property type="protein sequence ID" value="MEU9578548.1"/>
    <property type="molecule type" value="Genomic_DNA"/>
</dbReference>
<feature type="region of interest" description="Disordered" evidence="8">
    <location>
        <begin position="1"/>
        <end position="227"/>
    </location>
</feature>
<evidence type="ECO:0000313" key="10">
    <source>
        <dbReference type="Proteomes" id="UP001551584"/>
    </source>
</evidence>
<dbReference type="EC" id="4.2.2.29" evidence="7"/>
<gene>
    <name evidence="7 9" type="primary">mltG</name>
    <name evidence="9" type="ORF">AB0D95_15020</name>
</gene>
<dbReference type="RefSeq" id="WP_359272694.1">
    <property type="nucleotide sequence ID" value="NZ_JBEZNA010000030.1"/>
</dbReference>
<keyword evidence="3 7" id="KW-1133">Transmembrane helix</keyword>
<dbReference type="NCBIfam" id="TIGR00247">
    <property type="entry name" value="endolytic transglycosylase MltG"/>
    <property type="match status" value="1"/>
</dbReference>
<feature type="compositionally biased region" description="Basic and acidic residues" evidence="8">
    <location>
        <begin position="208"/>
        <end position="225"/>
    </location>
</feature>
<evidence type="ECO:0000256" key="8">
    <source>
        <dbReference type="SAM" id="MobiDB-lite"/>
    </source>
</evidence>